<dbReference type="Pfam" id="PF19786">
    <property type="entry name" value="DUF6270"/>
    <property type="match status" value="1"/>
</dbReference>
<proteinExistence type="predicted"/>
<accession>A0A109GI32</accession>
<sequence>MDVKVDEIVYRPKQGKITIIGTSTIGQGKFILRKKRNHRDFEFPLEFELEAAFKEESFQIDIDLQLIIDKQGLNDEATWLIWMVFGENECLVKVNNNIENKFEYFYSKKGVFKLVPYIPKDKLLAFYVRGLQLNPVLKNLDYLNGNLSANIFLSGEDSKYLNKEKIKIAFKRRNQVGMPFHDVSINMNVLSIIENTIYVEVNISERVPLINKDKEICWDVLLGVYNEEETEGYTVPLQVESSLKKQVFRYTQLKENNFFYTRPYITGDDRLAIYQSDMVNRVQVEEVVDNNEFINFVLGLEFVSKRELSGANLVIKRREQVGSGFEYYAEMLYKLENKNGNFTVQINKKDILNKHILRDKEVWDCFVRFKTDKNNESDLQLDISKELKNEFSYFDIKSIDKDMKAKLFINGLSKLSLYIAEGKNTNKDAVKIAVLGTCFSRNAFNSSSYFNPNYKKIYNCVYTQFHSSIISLVSNPVPLNVEELTGVRENDKNFVAVDFDKSFFDKLKESQADYLILDLYSDASKAILKFQDDRYVSCSYILEDSSYINQVENVEVIGHSNQERYFDIWKDAVERFIKKLTEILPEDRIILNKGRFTPTYFDGNREIKSFSDPQLIRRNNYFWDKLDNYFMYLMPGAKVIDLTDTSYIGDATYPFGTSFSHYESGYYKEFLNRLNNLVIPEQLNK</sequence>
<name>A0A109GI32_BACMY</name>
<reference evidence="1 2" key="1">
    <citation type="submission" date="2016-01" db="EMBL/GenBank/DDBJ databases">
        <authorList>
            <person name="McClelland M."/>
            <person name="Jain A."/>
            <person name="Saraogi P."/>
            <person name="Mendelson R."/>
            <person name="Westerman R."/>
            <person name="SanMiguel P."/>
            <person name="Csonka L."/>
        </authorList>
    </citation>
    <scope>NUCLEOTIDE SEQUENCE [LARGE SCALE GENOMIC DNA]</scope>
    <source>
        <strain evidence="1 2">PE8-15</strain>
    </source>
</reference>
<dbReference type="InterPro" id="IPR046237">
    <property type="entry name" value="DUF6270"/>
</dbReference>
<dbReference type="AlphaFoldDB" id="A0A109GI32"/>
<protein>
    <recommendedName>
        <fullName evidence="3">Teichoic acid biosynthesis protein</fullName>
    </recommendedName>
</protein>
<gene>
    <name evidence="1" type="ORF">AWW70_05315</name>
</gene>
<organism evidence="1 2">
    <name type="scientific">Bacillus mycoides</name>
    <dbReference type="NCBI Taxonomy" id="1405"/>
    <lineage>
        <taxon>Bacteria</taxon>
        <taxon>Bacillati</taxon>
        <taxon>Bacillota</taxon>
        <taxon>Bacilli</taxon>
        <taxon>Bacillales</taxon>
        <taxon>Bacillaceae</taxon>
        <taxon>Bacillus</taxon>
        <taxon>Bacillus cereus group</taxon>
    </lineage>
</organism>
<evidence type="ECO:0000313" key="1">
    <source>
        <dbReference type="EMBL" id="KWU67287.1"/>
    </source>
</evidence>
<dbReference type="EMBL" id="LRPH01000027">
    <property type="protein sequence ID" value="KWU67287.1"/>
    <property type="molecule type" value="Genomic_DNA"/>
</dbReference>
<evidence type="ECO:0008006" key="3">
    <source>
        <dbReference type="Google" id="ProtNLM"/>
    </source>
</evidence>
<dbReference type="Proteomes" id="UP000065797">
    <property type="component" value="Unassembled WGS sequence"/>
</dbReference>
<dbReference type="RefSeq" id="WP_060749211.1">
    <property type="nucleotide sequence ID" value="NZ_LRPH01000027.1"/>
</dbReference>
<evidence type="ECO:0000313" key="2">
    <source>
        <dbReference type="Proteomes" id="UP000065797"/>
    </source>
</evidence>
<comment type="caution">
    <text evidence="1">The sequence shown here is derived from an EMBL/GenBank/DDBJ whole genome shotgun (WGS) entry which is preliminary data.</text>
</comment>